<proteinExistence type="predicted"/>
<organism evidence="1 2">
    <name type="scientific">Gigaspora margarita</name>
    <dbReference type="NCBI Taxonomy" id="4874"/>
    <lineage>
        <taxon>Eukaryota</taxon>
        <taxon>Fungi</taxon>
        <taxon>Fungi incertae sedis</taxon>
        <taxon>Mucoromycota</taxon>
        <taxon>Glomeromycotina</taxon>
        <taxon>Glomeromycetes</taxon>
        <taxon>Diversisporales</taxon>
        <taxon>Gigasporaceae</taxon>
        <taxon>Gigaspora</taxon>
    </lineage>
</organism>
<sequence>LDDWNKDSFNINSELTVEQQNHVVDLLKETPQVYAKKISKSEQTVGLEQTNLLSSLQTPSIDYCQEFNNFSDFYLSNSVW</sequence>
<accession>A0ABN7UQ04</accession>
<dbReference type="Proteomes" id="UP000789901">
    <property type="component" value="Unassembled WGS sequence"/>
</dbReference>
<evidence type="ECO:0000313" key="1">
    <source>
        <dbReference type="EMBL" id="CAG8647583.1"/>
    </source>
</evidence>
<dbReference type="EMBL" id="CAJVQB010004864">
    <property type="protein sequence ID" value="CAG8647583.1"/>
    <property type="molecule type" value="Genomic_DNA"/>
</dbReference>
<comment type="caution">
    <text evidence="1">The sequence shown here is derived from an EMBL/GenBank/DDBJ whole genome shotgun (WGS) entry which is preliminary data.</text>
</comment>
<name>A0ABN7UQ04_GIGMA</name>
<keyword evidence="2" id="KW-1185">Reference proteome</keyword>
<evidence type="ECO:0000313" key="2">
    <source>
        <dbReference type="Proteomes" id="UP000789901"/>
    </source>
</evidence>
<reference evidence="1 2" key="1">
    <citation type="submission" date="2021-06" db="EMBL/GenBank/DDBJ databases">
        <authorList>
            <person name="Kallberg Y."/>
            <person name="Tangrot J."/>
            <person name="Rosling A."/>
        </authorList>
    </citation>
    <scope>NUCLEOTIDE SEQUENCE [LARGE SCALE GENOMIC DNA]</scope>
    <source>
        <strain evidence="1 2">120-4 pot B 10/14</strain>
    </source>
</reference>
<protein>
    <submittedName>
        <fullName evidence="1">35420_t:CDS:1</fullName>
    </submittedName>
</protein>
<feature type="non-terminal residue" evidence="1">
    <location>
        <position position="1"/>
    </location>
</feature>
<gene>
    <name evidence="1" type="ORF">GMARGA_LOCUS9181</name>
</gene>